<protein>
    <submittedName>
        <fullName evidence="3">BTB/POZ domain-containing protein</fullName>
    </submittedName>
</protein>
<dbReference type="InterPro" id="IPR044714">
    <property type="entry name" value="AtSIBP1-like"/>
</dbReference>
<evidence type="ECO:0000259" key="2">
    <source>
        <dbReference type="PROSITE" id="PS50097"/>
    </source>
</evidence>
<sequence length="381" mass="41869">MSCYVEHRPSFQRLRRGIDRSFLRLVVMAAPSKAHGLRDAVFGLIRLADLQGLRGIMPNNFDWSGELGPTKMLPLVAAMTAGDAATLRAESETRVQMIKWMIKEGANPLQVNDSSDPSWSCQVCKPSDKDKTLISTPYRGRSAISFACEHLAALQRAHDGTDWSGRIGAFKSFLPALTNSAPSQSMHTIALPQSVVDLWESIREMTSTHNVIFETADEEVSAHDLVLVAASPVLKAMLESTMKEGSSKRIPVKDSSGGAVRLFVDMLYTSSTRDEPDYKTVLVALDLAHRWQVDGVVSVLQAILRDMISVDSFVAIAETAMLKGLEPLQRACRAFAANNSKVKTMQKKRALPPEVLKLLGESEAPAAEQSQRKKRRTFAAC</sequence>
<proteinExistence type="predicted"/>
<dbReference type="AlphaFoldDB" id="A0A1Q9E7M5"/>
<gene>
    <name evidence="3" type="ORF">AK812_SmicGene13658</name>
</gene>
<feature type="compositionally biased region" description="Basic residues" evidence="1">
    <location>
        <begin position="372"/>
        <end position="381"/>
    </location>
</feature>
<dbReference type="Proteomes" id="UP000186817">
    <property type="component" value="Unassembled WGS sequence"/>
</dbReference>
<dbReference type="Gene3D" id="3.30.710.10">
    <property type="entry name" value="Potassium Channel Kv1.1, Chain A"/>
    <property type="match status" value="1"/>
</dbReference>
<reference evidence="3 4" key="1">
    <citation type="submission" date="2016-02" db="EMBL/GenBank/DDBJ databases">
        <title>Genome analysis of coral dinoflagellate symbionts highlights evolutionary adaptations to a symbiotic lifestyle.</title>
        <authorList>
            <person name="Aranda M."/>
            <person name="Li Y."/>
            <person name="Liew Y.J."/>
            <person name="Baumgarten S."/>
            <person name="Simakov O."/>
            <person name="Wilson M."/>
            <person name="Piel J."/>
            <person name="Ashoor H."/>
            <person name="Bougouffa S."/>
            <person name="Bajic V.B."/>
            <person name="Ryu T."/>
            <person name="Ravasi T."/>
            <person name="Bayer T."/>
            <person name="Micklem G."/>
            <person name="Kim H."/>
            <person name="Bhak J."/>
            <person name="Lajeunesse T.C."/>
            <person name="Voolstra C.R."/>
        </authorList>
    </citation>
    <scope>NUCLEOTIDE SEQUENCE [LARGE SCALE GENOMIC DNA]</scope>
    <source>
        <strain evidence="3 4">CCMP2467</strain>
    </source>
</reference>
<feature type="domain" description="BTB" evidence="2">
    <location>
        <begin position="209"/>
        <end position="276"/>
    </location>
</feature>
<dbReference type="InterPro" id="IPR011333">
    <property type="entry name" value="SKP1/BTB/POZ_sf"/>
</dbReference>
<dbReference type="SMART" id="SM00225">
    <property type="entry name" value="BTB"/>
    <property type="match status" value="1"/>
</dbReference>
<evidence type="ECO:0000313" key="4">
    <source>
        <dbReference type="Proteomes" id="UP000186817"/>
    </source>
</evidence>
<feature type="region of interest" description="Disordered" evidence="1">
    <location>
        <begin position="362"/>
        <end position="381"/>
    </location>
</feature>
<dbReference type="CDD" id="cd18186">
    <property type="entry name" value="BTB_POZ_ZBTB_KLHL-like"/>
    <property type="match status" value="1"/>
</dbReference>
<dbReference type="PROSITE" id="PS50097">
    <property type="entry name" value="BTB"/>
    <property type="match status" value="1"/>
</dbReference>
<dbReference type="Pfam" id="PF00651">
    <property type="entry name" value="BTB"/>
    <property type="match status" value="1"/>
</dbReference>
<dbReference type="InterPro" id="IPR000210">
    <property type="entry name" value="BTB/POZ_dom"/>
</dbReference>
<evidence type="ECO:0000256" key="1">
    <source>
        <dbReference type="SAM" id="MobiDB-lite"/>
    </source>
</evidence>
<accession>A0A1Q9E7M5</accession>
<dbReference type="EMBL" id="LSRX01000237">
    <property type="protein sequence ID" value="OLQ03423.1"/>
    <property type="molecule type" value="Genomic_DNA"/>
</dbReference>
<dbReference type="PANTHER" id="PTHR46672">
    <property type="entry name" value="OS08G0495500 PROTEIN-RELATED"/>
    <property type="match status" value="1"/>
</dbReference>
<dbReference type="PANTHER" id="PTHR46672:SF8">
    <property type="entry name" value="BTB DOMAIN-CONTAINING PROTEIN"/>
    <property type="match status" value="1"/>
</dbReference>
<dbReference type="SUPFAM" id="SSF54695">
    <property type="entry name" value="POZ domain"/>
    <property type="match status" value="1"/>
</dbReference>
<dbReference type="OrthoDB" id="6359816at2759"/>
<organism evidence="3 4">
    <name type="scientific">Symbiodinium microadriaticum</name>
    <name type="common">Dinoflagellate</name>
    <name type="synonym">Zooxanthella microadriatica</name>
    <dbReference type="NCBI Taxonomy" id="2951"/>
    <lineage>
        <taxon>Eukaryota</taxon>
        <taxon>Sar</taxon>
        <taxon>Alveolata</taxon>
        <taxon>Dinophyceae</taxon>
        <taxon>Suessiales</taxon>
        <taxon>Symbiodiniaceae</taxon>
        <taxon>Symbiodinium</taxon>
    </lineage>
</organism>
<keyword evidence="4" id="KW-1185">Reference proteome</keyword>
<comment type="caution">
    <text evidence="3">The sequence shown here is derived from an EMBL/GenBank/DDBJ whole genome shotgun (WGS) entry which is preliminary data.</text>
</comment>
<evidence type="ECO:0000313" key="3">
    <source>
        <dbReference type="EMBL" id="OLQ03423.1"/>
    </source>
</evidence>
<name>A0A1Q9E7M5_SYMMI</name>